<dbReference type="GO" id="GO:0016788">
    <property type="term" value="F:hydrolase activity, acting on ester bonds"/>
    <property type="evidence" value="ECO:0007669"/>
    <property type="project" value="InterPro"/>
</dbReference>
<dbReference type="CDD" id="cd01823">
    <property type="entry name" value="SEST_like"/>
    <property type="match status" value="1"/>
</dbReference>
<evidence type="ECO:0000259" key="1">
    <source>
        <dbReference type="Pfam" id="PF13472"/>
    </source>
</evidence>
<dbReference type="AlphaFoldDB" id="A0A3M7FBI3"/>
<dbReference type="PANTHER" id="PTHR37981">
    <property type="entry name" value="LIPASE 2"/>
    <property type="match status" value="1"/>
</dbReference>
<protein>
    <recommendedName>
        <fullName evidence="1">SGNH hydrolase-type esterase domain-containing protein</fullName>
    </recommendedName>
</protein>
<dbReference type="InterPro" id="IPR013830">
    <property type="entry name" value="SGNH_hydro"/>
</dbReference>
<dbReference type="PANTHER" id="PTHR37981:SF1">
    <property type="entry name" value="SGNH HYDROLASE-TYPE ESTERASE DOMAIN-CONTAINING PROTEIN"/>
    <property type="match status" value="1"/>
</dbReference>
<feature type="domain" description="SGNH hydrolase-type esterase" evidence="1">
    <location>
        <begin position="4"/>
        <end position="240"/>
    </location>
</feature>
<dbReference type="Proteomes" id="UP000269539">
    <property type="component" value="Unassembled WGS sequence"/>
</dbReference>
<dbReference type="Pfam" id="PF13472">
    <property type="entry name" value="Lipase_GDSL_2"/>
    <property type="match status" value="1"/>
</dbReference>
<dbReference type="InterPro" id="IPR037460">
    <property type="entry name" value="SEST-like"/>
</dbReference>
<dbReference type="GO" id="GO:0006629">
    <property type="term" value="P:lipid metabolic process"/>
    <property type="evidence" value="ECO:0007669"/>
    <property type="project" value="TreeGrafter"/>
</dbReference>
<proteinExistence type="predicted"/>
<evidence type="ECO:0000313" key="2">
    <source>
        <dbReference type="EMBL" id="RMY85684.1"/>
    </source>
</evidence>
<reference evidence="2 3" key="1">
    <citation type="journal article" date="2018" name="BMC Genomics">
        <title>Genomic evidence for intraspecific hybridization in a clonal and extremely halotolerant yeast.</title>
        <authorList>
            <person name="Gostincar C."/>
            <person name="Stajich J.E."/>
            <person name="Zupancic J."/>
            <person name="Zalar P."/>
            <person name="Gunde-Cimerman N."/>
        </authorList>
    </citation>
    <scope>NUCLEOTIDE SEQUENCE [LARGE SCALE GENOMIC DNA]</scope>
    <source>
        <strain evidence="2 3">EXF-10513</strain>
    </source>
</reference>
<organism evidence="2 3">
    <name type="scientific">Hortaea werneckii</name>
    <name type="common">Black yeast</name>
    <name type="synonym">Cladosporium werneckii</name>
    <dbReference type="NCBI Taxonomy" id="91943"/>
    <lineage>
        <taxon>Eukaryota</taxon>
        <taxon>Fungi</taxon>
        <taxon>Dikarya</taxon>
        <taxon>Ascomycota</taxon>
        <taxon>Pezizomycotina</taxon>
        <taxon>Dothideomycetes</taxon>
        <taxon>Dothideomycetidae</taxon>
        <taxon>Mycosphaerellales</taxon>
        <taxon>Teratosphaeriaceae</taxon>
        <taxon>Hortaea</taxon>
    </lineage>
</organism>
<comment type="caution">
    <text evidence="2">The sequence shown here is derived from an EMBL/GenBank/DDBJ whole genome shotgun (WGS) entry which is preliminary data.</text>
</comment>
<dbReference type="SUPFAM" id="SSF52266">
    <property type="entry name" value="SGNH hydrolase"/>
    <property type="match status" value="1"/>
</dbReference>
<name>A0A3M7FBI3_HORWE</name>
<accession>A0A3M7FBI3</accession>
<dbReference type="EMBL" id="QWIO01000769">
    <property type="protein sequence ID" value="RMY85684.1"/>
    <property type="molecule type" value="Genomic_DNA"/>
</dbReference>
<evidence type="ECO:0000313" key="3">
    <source>
        <dbReference type="Proteomes" id="UP000269539"/>
    </source>
</evidence>
<dbReference type="Gene3D" id="3.40.50.1110">
    <property type="entry name" value="SGNH hydrolase"/>
    <property type="match status" value="1"/>
</dbReference>
<gene>
    <name evidence="2" type="ORF">D0864_07243</name>
</gene>
<sequence length="265" mass="28919">MTSLGSSFAAGPLIAPIVDRSAMRSGRNYPSQLAKSLDAELTDLTSSGATLLEVLEESQTTFSGEILPPQLSRLPSDTDVVTLTGGGNDLGYSKGMLYDAFLSFSGPMRKMARNLLSEPKTGISIDELVDRFIAVLDAIHDKAPKARIFLVQYISVFGTDSKPGPGLPLTWEQIGFYRQMGVLLDRAYEKAAALRSDFVDLVPVASLSEGHEVGSADPWIFDFTWKNGMIQFHPNVAGHTAIAQYLEGVLKNKDRQTQHQEHILC</sequence>
<dbReference type="VEuPathDB" id="FungiDB:BTJ68_12215"/>
<dbReference type="InterPro" id="IPR036514">
    <property type="entry name" value="SGNH_hydro_sf"/>
</dbReference>